<evidence type="ECO:0000256" key="1">
    <source>
        <dbReference type="SAM" id="Phobius"/>
    </source>
</evidence>
<sequence length="56" mass="5781">MNLSAPTQLIFIISLVIAIIGLLAALGVFAFIPLASVWIVLIAYIVLAGGCLVRGA</sequence>
<keyword evidence="1" id="KW-0472">Membrane</keyword>
<comment type="caution">
    <text evidence="2">The sequence shown here is derived from an EMBL/GenBank/DDBJ whole genome shotgun (WGS) entry which is preliminary data.</text>
</comment>
<name>A0ABM9E0P7_9HYPH</name>
<evidence type="ECO:0008006" key="4">
    <source>
        <dbReference type="Google" id="ProtNLM"/>
    </source>
</evidence>
<reference evidence="2 3" key="1">
    <citation type="submission" date="2022-03" db="EMBL/GenBank/DDBJ databases">
        <authorList>
            <person name="Brunel B."/>
        </authorList>
    </citation>
    <scope>NUCLEOTIDE SEQUENCE [LARGE SCALE GENOMIC DNA]</scope>
    <source>
        <strain evidence="2">STM5069sample</strain>
    </source>
</reference>
<keyword evidence="1" id="KW-0812">Transmembrane</keyword>
<dbReference type="EMBL" id="CAKXZT010000129">
    <property type="protein sequence ID" value="CAH2402633.1"/>
    <property type="molecule type" value="Genomic_DNA"/>
</dbReference>
<accession>A0ABM9E0P7</accession>
<proteinExistence type="predicted"/>
<evidence type="ECO:0000313" key="2">
    <source>
        <dbReference type="EMBL" id="CAH2402633.1"/>
    </source>
</evidence>
<dbReference type="RefSeq" id="WP_254019239.1">
    <property type="nucleotide sequence ID" value="NZ_CAKXZT010000129.1"/>
</dbReference>
<feature type="transmembrane region" description="Helical" evidence="1">
    <location>
        <begin position="35"/>
        <end position="53"/>
    </location>
</feature>
<organism evidence="2 3">
    <name type="scientific">Mesorhizobium escarrei</name>
    <dbReference type="NCBI Taxonomy" id="666018"/>
    <lineage>
        <taxon>Bacteria</taxon>
        <taxon>Pseudomonadati</taxon>
        <taxon>Pseudomonadota</taxon>
        <taxon>Alphaproteobacteria</taxon>
        <taxon>Hyphomicrobiales</taxon>
        <taxon>Phyllobacteriaceae</taxon>
        <taxon>Mesorhizobium</taxon>
    </lineage>
</organism>
<gene>
    <name evidence="2" type="ORF">MES5069_340003</name>
</gene>
<keyword evidence="1" id="KW-1133">Transmembrane helix</keyword>
<evidence type="ECO:0000313" key="3">
    <source>
        <dbReference type="Proteomes" id="UP001153050"/>
    </source>
</evidence>
<dbReference type="Proteomes" id="UP001153050">
    <property type="component" value="Unassembled WGS sequence"/>
</dbReference>
<keyword evidence="3" id="KW-1185">Reference proteome</keyword>
<protein>
    <recommendedName>
        <fullName evidence="4">DUF4175 domain-containing protein</fullName>
    </recommendedName>
</protein>
<feature type="transmembrane region" description="Helical" evidence="1">
    <location>
        <begin position="9"/>
        <end position="29"/>
    </location>
</feature>